<feature type="compositionally biased region" description="Basic and acidic residues" evidence="2">
    <location>
        <begin position="798"/>
        <end position="835"/>
    </location>
</feature>
<keyword evidence="5" id="KW-1185">Reference proteome</keyword>
<feature type="region of interest" description="Disordered" evidence="2">
    <location>
        <begin position="711"/>
        <end position="835"/>
    </location>
</feature>
<evidence type="ECO:0000313" key="5">
    <source>
        <dbReference type="Proteomes" id="UP001159641"/>
    </source>
</evidence>
<feature type="compositionally biased region" description="Basic and acidic residues" evidence="2">
    <location>
        <begin position="381"/>
        <end position="390"/>
    </location>
</feature>
<gene>
    <name evidence="4" type="ORF">J1605_022396</name>
</gene>
<feature type="compositionally biased region" description="Basic and acidic residues" evidence="2">
    <location>
        <begin position="745"/>
        <end position="765"/>
    </location>
</feature>
<feature type="compositionally biased region" description="Polar residues" evidence="2">
    <location>
        <begin position="460"/>
        <end position="472"/>
    </location>
</feature>
<sequence>MQLGDIMQNVQWIINRYTMDENVHSGRKISLTEHKKWRASLLEKIVTCAKTAEIKEKTLVYILAWLEEWSKFPEVANIISLYGYNYLFFCTKVIFFYSLQDVILSEMTTIDIDEHHHCIAQMEMLPETLKAIESNVKLLSRISTSLLEEKKKQKKKTASRGSLWKSWKERVIKRPATAHVLRPDQMISDQFATNTKVSEIQDMLQELIGTAVFNKLENNAIKYMSSTIVNLSKALSTLNDEVKVINLQSANMYTNETSEKEKEISLKIIQDLSKKNEMFQQKLQEAEEKYEHLIRSKGVEHQALPTSTLRVLPEPSPQLVISQADTEDSVDNILAKEFEIVVDEAPRKGTKSLGIKWDSSPSYTAQGETIPDITDQQYPLPEKKQKKASEEITEDIITDKVSAKKGGAFHKDGTDQYQSQKGKRTKGPYVQETSESNVNDDKENKEELTTESMDEEGRSEMSSQAEPSRLSQLDYSSEKMKIKGKKHQISPGTIISKEEKTEEKDMSVFAKKVKSLELVKSQSRITKEISGIPDGKREQSNLEEFQKAIVSFLKEKIDNIRKPLDKKIRSKEELLLKRAEVEKLGIIKAKMEEYFQKVAETVTKILRKYKDIKNAGQIGEKPMKLKKVVSFMPELHFQKQISVKSEISTLLSQESLDPLTDNLIQMILAEIESERDVPVASMVGKDHKEKEKQRLEERSYEMINKNLEKEEAWLPMKEGKQGQQKQKQWQEEEVWKGHQKQRMQKQIEPDEKQKKREEEKEEHQKSKQQQLEAWKQKMKEQGVPLEKEKGQQMMQVQKEVRYLEQENSWEREEEKQKPRRKVEDHERQKQKTAKEMKTFEQLEQVLSDIAFQVA</sequence>
<evidence type="ECO:0000313" key="4">
    <source>
        <dbReference type="EMBL" id="KAJ8788990.1"/>
    </source>
</evidence>
<accession>A0AB34HDL3</accession>
<protein>
    <recommendedName>
        <fullName evidence="3">FAM186A/B N-terminal domain-containing protein</fullName>
    </recommendedName>
</protein>
<name>A0AB34HDL3_ESCRO</name>
<evidence type="ECO:0000259" key="3">
    <source>
        <dbReference type="Pfam" id="PF20870"/>
    </source>
</evidence>
<dbReference type="Pfam" id="PF20870">
    <property type="entry name" value="FAM186A-B_N"/>
    <property type="match status" value="2"/>
</dbReference>
<feature type="compositionally biased region" description="Basic and acidic residues" evidence="2">
    <location>
        <begin position="774"/>
        <end position="790"/>
    </location>
</feature>
<dbReference type="EMBL" id="JAIQCJ010001561">
    <property type="protein sequence ID" value="KAJ8788990.1"/>
    <property type="molecule type" value="Genomic_DNA"/>
</dbReference>
<feature type="region of interest" description="Disordered" evidence="2">
    <location>
        <begin position="403"/>
        <end position="472"/>
    </location>
</feature>
<feature type="compositionally biased region" description="Basic and acidic residues" evidence="2">
    <location>
        <begin position="439"/>
        <end position="448"/>
    </location>
</feature>
<dbReference type="AlphaFoldDB" id="A0AB34HDL3"/>
<feature type="region of interest" description="Disordered" evidence="2">
    <location>
        <begin position="349"/>
        <end position="391"/>
    </location>
</feature>
<evidence type="ECO:0000256" key="1">
    <source>
        <dbReference type="SAM" id="Coils"/>
    </source>
</evidence>
<dbReference type="Proteomes" id="UP001159641">
    <property type="component" value="Unassembled WGS sequence"/>
</dbReference>
<feature type="coiled-coil region" evidence="1">
    <location>
        <begin position="269"/>
        <end position="296"/>
    </location>
</feature>
<organism evidence="4 5">
    <name type="scientific">Eschrichtius robustus</name>
    <name type="common">California gray whale</name>
    <name type="synonym">Eschrichtius gibbosus</name>
    <dbReference type="NCBI Taxonomy" id="9764"/>
    <lineage>
        <taxon>Eukaryota</taxon>
        <taxon>Metazoa</taxon>
        <taxon>Chordata</taxon>
        <taxon>Craniata</taxon>
        <taxon>Vertebrata</taxon>
        <taxon>Euteleostomi</taxon>
        <taxon>Mammalia</taxon>
        <taxon>Eutheria</taxon>
        <taxon>Laurasiatheria</taxon>
        <taxon>Artiodactyla</taxon>
        <taxon>Whippomorpha</taxon>
        <taxon>Cetacea</taxon>
        <taxon>Mysticeti</taxon>
        <taxon>Eschrichtiidae</taxon>
        <taxon>Eschrichtius</taxon>
    </lineage>
</organism>
<feature type="compositionally biased region" description="Basic and acidic residues" evidence="2">
    <location>
        <begin position="711"/>
        <end position="720"/>
    </location>
</feature>
<proteinExistence type="predicted"/>
<dbReference type="PANTHER" id="PTHR33590">
    <property type="entry name" value="GLUTENIN, HIGH MOLECULAR WEIGHT SUBUNIT PW212-RELATED PROTEIN"/>
    <property type="match status" value="1"/>
</dbReference>
<comment type="caution">
    <text evidence="4">The sequence shown here is derived from an EMBL/GenBank/DDBJ whole genome shotgun (WGS) entry which is preliminary data.</text>
</comment>
<keyword evidence="1" id="KW-0175">Coiled coil</keyword>
<dbReference type="PANTHER" id="PTHR33590:SF2">
    <property type="entry name" value="PROTEIN FAM186A"/>
    <property type="match status" value="1"/>
</dbReference>
<dbReference type="InterPro" id="IPR049144">
    <property type="entry name" value="FAM186A_B_N"/>
</dbReference>
<reference evidence="4 5" key="1">
    <citation type="submission" date="2022-11" db="EMBL/GenBank/DDBJ databases">
        <title>Whole genome sequence of Eschrichtius robustus ER-17-0199.</title>
        <authorList>
            <person name="Bruniche-Olsen A."/>
            <person name="Black A.N."/>
            <person name="Fields C.J."/>
            <person name="Walden K."/>
            <person name="Dewoody J.A."/>
        </authorList>
    </citation>
    <scope>NUCLEOTIDE SEQUENCE [LARGE SCALE GENOMIC DNA]</scope>
    <source>
        <strain evidence="4">ER-17-0199</strain>
        <tissue evidence="4">Blubber</tissue>
    </source>
</reference>
<feature type="domain" description="FAM186A/B N-terminal" evidence="3">
    <location>
        <begin position="1"/>
        <end position="71"/>
    </location>
</feature>
<evidence type="ECO:0000256" key="2">
    <source>
        <dbReference type="SAM" id="MobiDB-lite"/>
    </source>
</evidence>
<feature type="domain" description="FAM186A/B N-terminal" evidence="3">
    <location>
        <begin position="102"/>
        <end position="243"/>
    </location>
</feature>